<evidence type="ECO:0000256" key="6">
    <source>
        <dbReference type="ARBA" id="ARBA00022989"/>
    </source>
</evidence>
<evidence type="ECO:0000313" key="13">
    <source>
        <dbReference type="Proteomes" id="UP000322000"/>
    </source>
</evidence>
<evidence type="ECO:0000256" key="11">
    <source>
        <dbReference type="ARBA" id="ARBA00024803"/>
    </source>
</evidence>
<evidence type="ECO:0000256" key="5">
    <source>
        <dbReference type="ARBA" id="ARBA00022692"/>
    </source>
</evidence>
<evidence type="ECO:0000256" key="2">
    <source>
        <dbReference type="ARBA" id="ARBA00009082"/>
    </source>
</evidence>
<evidence type="ECO:0000256" key="8">
    <source>
        <dbReference type="ARBA" id="ARBA00023136"/>
    </source>
</evidence>
<keyword evidence="8 12" id="KW-0472">Membrane</keyword>
<dbReference type="FunCoup" id="A0A7E5VFN0">
    <property type="interactions" value="46"/>
</dbReference>
<evidence type="ECO:0000256" key="7">
    <source>
        <dbReference type="ARBA" id="ARBA00023069"/>
    </source>
</evidence>
<dbReference type="GO" id="GO:0060170">
    <property type="term" value="C:ciliary membrane"/>
    <property type="evidence" value="ECO:0007669"/>
    <property type="project" value="UniProtKB-SubCell"/>
</dbReference>
<feature type="transmembrane region" description="Helical" evidence="12">
    <location>
        <begin position="273"/>
        <end position="293"/>
    </location>
</feature>
<dbReference type="OrthoDB" id="426438at2759"/>
<accession>A0A7E5VFN0</accession>
<dbReference type="KEGG" id="tnl:113493316"/>
<organism evidence="13 14">
    <name type="scientific">Trichoplusia ni</name>
    <name type="common">Cabbage looper</name>
    <dbReference type="NCBI Taxonomy" id="7111"/>
    <lineage>
        <taxon>Eukaryota</taxon>
        <taxon>Metazoa</taxon>
        <taxon>Ecdysozoa</taxon>
        <taxon>Arthropoda</taxon>
        <taxon>Hexapoda</taxon>
        <taxon>Insecta</taxon>
        <taxon>Pterygota</taxon>
        <taxon>Neoptera</taxon>
        <taxon>Endopterygota</taxon>
        <taxon>Lepidoptera</taxon>
        <taxon>Glossata</taxon>
        <taxon>Ditrysia</taxon>
        <taxon>Noctuoidea</taxon>
        <taxon>Noctuidae</taxon>
        <taxon>Plusiinae</taxon>
        <taxon>Trichoplusia</taxon>
    </lineage>
</organism>
<dbReference type="RefSeq" id="XP_026727046.1">
    <property type="nucleotide sequence ID" value="XM_026871245.1"/>
</dbReference>
<dbReference type="InterPro" id="IPR019306">
    <property type="entry name" value="TMEM231"/>
</dbReference>
<dbReference type="InterPro" id="IPR018247">
    <property type="entry name" value="EF_Hand_1_Ca_BS"/>
</dbReference>
<dbReference type="PANTHER" id="PTHR14605:SF1">
    <property type="entry name" value="TRANSMEMBRANE PROTEIN 231"/>
    <property type="match status" value="1"/>
</dbReference>
<evidence type="ECO:0000256" key="12">
    <source>
        <dbReference type="SAM" id="Phobius"/>
    </source>
</evidence>
<evidence type="ECO:0000256" key="10">
    <source>
        <dbReference type="ARBA" id="ARBA00023273"/>
    </source>
</evidence>
<comment type="subcellular location">
    <subcellularLocation>
        <location evidence="1">Cell projection</location>
        <location evidence="1">Cilium membrane</location>
        <topology evidence="1">Multi-pass membrane protein</topology>
    </subcellularLocation>
</comment>
<keyword evidence="6 12" id="KW-1133">Transmembrane helix</keyword>
<gene>
    <name evidence="14" type="primary">LOC113493316</name>
</gene>
<comment type="similarity">
    <text evidence="2">Belongs to the TMEM231 family.</text>
</comment>
<evidence type="ECO:0000256" key="9">
    <source>
        <dbReference type="ARBA" id="ARBA00023180"/>
    </source>
</evidence>
<sequence>MGLYTLFSYNVEVQFKSCLFSKAMLFTLFLTILTLILPFVVANKSRGFWLRTQKFYEQPNIHFTYEYLLVAESDDPSYSIVCNSMKGLVGSNLRNEEHCTEFQVHEHDVNSDGKVDLLDFKYYLDIPKERTITSIALILMLDFQLKTICPLHMQSLAVINREFVTPPSAFKYLGDLQFYQISHLPCKPNMINTKYNNSILFNYAKNGHNNIVDSILDTYFMREVSTLINTLYSRNQNGQTGSMQVQASVRVPEMEIRYTPSLMQELKWAWPQYLSLAAVFYWIFNKIRIFVFFNRLFMARRIVPWKKQSWK</sequence>
<dbReference type="PANTHER" id="PTHR14605">
    <property type="entry name" value="CHST5 PROTEIN"/>
    <property type="match status" value="1"/>
</dbReference>
<evidence type="ECO:0000256" key="4">
    <source>
        <dbReference type="ARBA" id="ARBA00022475"/>
    </source>
</evidence>
<name>A0A7E5VFN0_TRINI</name>
<dbReference type="Proteomes" id="UP000322000">
    <property type="component" value="Chromosome 4"/>
</dbReference>
<comment type="function">
    <text evidence="11">Transmembrane component of the tectonic-like complex, a complex localized at the transition zone of primary cilia and acting as a barrier that prevents diffusion of transmembrane proteins between the cilia and plasma membranes. Required for ciliogenesis and sonic hedgehog/SHH signaling.</text>
</comment>
<proteinExistence type="inferred from homology"/>
<dbReference type="GO" id="GO:0035869">
    <property type="term" value="C:ciliary transition zone"/>
    <property type="evidence" value="ECO:0007669"/>
    <property type="project" value="TreeGrafter"/>
</dbReference>
<keyword evidence="4" id="KW-1003">Cell membrane</keyword>
<keyword evidence="7" id="KW-0969">Cilium</keyword>
<dbReference type="InParanoid" id="A0A7E5VFN0"/>
<protein>
    <recommendedName>
        <fullName evidence="3">Transmembrane protein 231</fullName>
    </recommendedName>
</protein>
<keyword evidence="10" id="KW-0966">Cell projection</keyword>
<keyword evidence="5 12" id="KW-0812">Transmembrane</keyword>
<evidence type="ECO:0000256" key="3">
    <source>
        <dbReference type="ARBA" id="ARBA00015087"/>
    </source>
</evidence>
<feature type="transmembrane region" description="Helical" evidence="12">
    <location>
        <begin position="20"/>
        <end position="41"/>
    </location>
</feature>
<evidence type="ECO:0000313" key="14">
    <source>
        <dbReference type="RefSeq" id="XP_026727046.1"/>
    </source>
</evidence>
<dbReference type="GO" id="GO:0032880">
    <property type="term" value="P:regulation of protein localization"/>
    <property type="evidence" value="ECO:0007669"/>
    <property type="project" value="TreeGrafter"/>
</dbReference>
<dbReference type="Pfam" id="PF10149">
    <property type="entry name" value="TM231"/>
    <property type="match status" value="1"/>
</dbReference>
<keyword evidence="9" id="KW-0325">Glycoprotein</keyword>
<dbReference type="PROSITE" id="PS00018">
    <property type="entry name" value="EF_HAND_1"/>
    <property type="match status" value="1"/>
</dbReference>
<dbReference type="GeneID" id="113493316"/>
<evidence type="ECO:0000256" key="1">
    <source>
        <dbReference type="ARBA" id="ARBA00004272"/>
    </source>
</evidence>
<dbReference type="GO" id="GO:0060271">
    <property type="term" value="P:cilium assembly"/>
    <property type="evidence" value="ECO:0007669"/>
    <property type="project" value="TreeGrafter"/>
</dbReference>
<reference evidence="14" key="1">
    <citation type="submission" date="2025-08" db="UniProtKB">
        <authorList>
            <consortium name="RefSeq"/>
        </authorList>
    </citation>
    <scope>IDENTIFICATION</scope>
</reference>
<keyword evidence="13" id="KW-1185">Reference proteome</keyword>
<dbReference type="AlphaFoldDB" id="A0A7E5VFN0"/>